<dbReference type="Proteomes" id="UP001063166">
    <property type="component" value="Unassembled WGS sequence"/>
</dbReference>
<protein>
    <submittedName>
        <fullName evidence="1">Uncharacterized protein</fullName>
    </submittedName>
</protein>
<dbReference type="EMBL" id="BRPK01000013">
    <property type="protein sequence ID" value="GLB43150.1"/>
    <property type="molecule type" value="Genomic_DNA"/>
</dbReference>
<reference evidence="1" key="1">
    <citation type="submission" date="2022-07" db="EMBL/GenBank/DDBJ databases">
        <title>The genome of Lyophyllum shimeji provides insight into the initial evolution of ectomycorrhizal fungal genome.</title>
        <authorList>
            <person name="Kobayashi Y."/>
            <person name="Shibata T."/>
            <person name="Hirakawa H."/>
            <person name="Shigenobu S."/>
            <person name="Nishiyama T."/>
            <person name="Yamada A."/>
            <person name="Hasebe M."/>
            <person name="Kawaguchi M."/>
        </authorList>
    </citation>
    <scope>NUCLEOTIDE SEQUENCE</scope>
    <source>
        <strain evidence="1">AT787</strain>
    </source>
</reference>
<keyword evidence="2" id="KW-1185">Reference proteome</keyword>
<name>A0A9P3UT29_LYOSH</name>
<sequence>MICKRQTPPSVFLKSSAPCERLYLYLRVQLIHVPDAHDDAHRMSATEIADLLPSLADSSVNHSATCSMTAVPLQIRHDQGDLLRFEPAALDAIFDIADLLIDVAYAQVKALHDCLRARILHQTRGNEDSCCDQRRDFD</sequence>
<gene>
    <name evidence="1" type="ORF">LshimejAT787_1300510</name>
</gene>
<evidence type="ECO:0000313" key="2">
    <source>
        <dbReference type="Proteomes" id="UP001063166"/>
    </source>
</evidence>
<accession>A0A9P3UT29</accession>
<proteinExistence type="predicted"/>
<comment type="caution">
    <text evidence="1">The sequence shown here is derived from an EMBL/GenBank/DDBJ whole genome shotgun (WGS) entry which is preliminary data.</text>
</comment>
<evidence type="ECO:0000313" key="1">
    <source>
        <dbReference type="EMBL" id="GLB43150.1"/>
    </source>
</evidence>
<organism evidence="1 2">
    <name type="scientific">Lyophyllum shimeji</name>
    <name type="common">Hon-shimeji</name>
    <name type="synonym">Tricholoma shimeji</name>
    <dbReference type="NCBI Taxonomy" id="47721"/>
    <lineage>
        <taxon>Eukaryota</taxon>
        <taxon>Fungi</taxon>
        <taxon>Dikarya</taxon>
        <taxon>Basidiomycota</taxon>
        <taxon>Agaricomycotina</taxon>
        <taxon>Agaricomycetes</taxon>
        <taxon>Agaricomycetidae</taxon>
        <taxon>Agaricales</taxon>
        <taxon>Tricholomatineae</taxon>
        <taxon>Lyophyllaceae</taxon>
        <taxon>Lyophyllum</taxon>
    </lineage>
</organism>
<dbReference type="AlphaFoldDB" id="A0A9P3UT29"/>